<evidence type="ECO:0000256" key="3">
    <source>
        <dbReference type="ARBA" id="ARBA00022475"/>
    </source>
</evidence>
<reference evidence="8 9" key="1">
    <citation type="journal article" date="2015" name="Int. J. Syst. Evol. Microbiol.">
        <title>Flavisolibacter ginsenosidimutans sp. nov., with ginsenoside-converting activity isolated from soil used for cultivating ginseng.</title>
        <authorList>
            <person name="Zhao Y."/>
            <person name="Liu Q."/>
            <person name="Kang M.S."/>
            <person name="Jin F."/>
            <person name="Yu H."/>
            <person name="Im W.T."/>
        </authorList>
    </citation>
    <scope>NUCLEOTIDE SEQUENCE [LARGE SCALE GENOMIC DNA]</scope>
    <source>
        <strain evidence="8 9">Gsoil 636</strain>
    </source>
</reference>
<keyword evidence="5 7" id="KW-1133">Transmembrane helix</keyword>
<protein>
    <submittedName>
        <fullName evidence="8">DoxX family protein</fullName>
    </submittedName>
</protein>
<organism evidence="8 9">
    <name type="scientific">Flavisolibacter ginsenosidimutans</name>
    <dbReference type="NCBI Taxonomy" id="661481"/>
    <lineage>
        <taxon>Bacteria</taxon>
        <taxon>Pseudomonadati</taxon>
        <taxon>Bacteroidota</taxon>
        <taxon>Chitinophagia</taxon>
        <taxon>Chitinophagales</taxon>
        <taxon>Chitinophagaceae</taxon>
        <taxon>Flavisolibacter</taxon>
    </lineage>
</organism>
<feature type="transmembrane region" description="Helical" evidence="7">
    <location>
        <begin position="52"/>
        <end position="76"/>
    </location>
</feature>
<dbReference type="KEGG" id="fgg:FSB75_01650"/>
<evidence type="ECO:0000256" key="5">
    <source>
        <dbReference type="ARBA" id="ARBA00022989"/>
    </source>
</evidence>
<name>A0A5B8UEC2_9BACT</name>
<dbReference type="PANTHER" id="PTHR33452:SF1">
    <property type="entry name" value="INNER MEMBRANE PROTEIN YPHA-RELATED"/>
    <property type="match status" value="1"/>
</dbReference>
<dbReference type="RefSeq" id="WP_146781776.1">
    <property type="nucleotide sequence ID" value="NZ_BAABIO010000006.1"/>
</dbReference>
<evidence type="ECO:0000256" key="1">
    <source>
        <dbReference type="ARBA" id="ARBA00004651"/>
    </source>
</evidence>
<dbReference type="InterPro" id="IPR032808">
    <property type="entry name" value="DoxX"/>
</dbReference>
<proteinExistence type="inferred from homology"/>
<keyword evidence="4 7" id="KW-0812">Transmembrane</keyword>
<keyword evidence="9" id="KW-1185">Reference proteome</keyword>
<keyword evidence="3" id="KW-1003">Cell membrane</keyword>
<dbReference type="Proteomes" id="UP000321204">
    <property type="component" value="Chromosome"/>
</dbReference>
<gene>
    <name evidence="8" type="ORF">FSB75_01650</name>
</gene>
<evidence type="ECO:0000313" key="8">
    <source>
        <dbReference type="EMBL" id="QEC54656.1"/>
    </source>
</evidence>
<dbReference type="InterPro" id="IPR051907">
    <property type="entry name" value="DoxX-like_oxidoreductase"/>
</dbReference>
<feature type="transmembrane region" description="Helical" evidence="7">
    <location>
        <begin position="12"/>
        <end position="31"/>
    </location>
</feature>
<evidence type="ECO:0000256" key="4">
    <source>
        <dbReference type="ARBA" id="ARBA00022692"/>
    </source>
</evidence>
<feature type="transmembrane region" description="Helical" evidence="7">
    <location>
        <begin position="82"/>
        <end position="98"/>
    </location>
</feature>
<dbReference type="Pfam" id="PF07681">
    <property type="entry name" value="DoxX"/>
    <property type="match status" value="1"/>
</dbReference>
<accession>A0A5B8UEC2</accession>
<sequence length="136" mass="14602">MKKLFSTSVSDTALSVALFVLRVGAGSLMMIQHGFDKLQHFAQRSHKFADPFGIGSTASYSLVVFAEFFCAAFVILGLFTRLAAFPIVIAMCVALFVANKGHFFGEGELAGIYLVAFLTILFAGPGKASLDRLIGK</sequence>
<feature type="transmembrane region" description="Helical" evidence="7">
    <location>
        <begin position="110"/>
        <end position="130"/>
    </location>
</feature>
<keyword evidence="6 7" id="KW-0472">Membrane</keyword>
<evidence type="ECO:0000313" key="9">
    <source>
        <dbReference type="Proteomes" id="UP000321204"/>
    </source>
</evidence>
<dbReference type="OrthoDB" id="9813193at2"/>
<evidence type="ECO:0000256" key="6">
    <source>
        <dbReference type="ARBA" id="ARBA00023136"/>
    </source>
</evidence>
<dbReference type="AlphaFoldDB" id="A0A5B8UEC2"/>
<comment type="subcellular location">
    <subcellularLocation>
        <location evidence="1">Cell membrane</location>
        <topology evidence="1">Multi-pass membrane protein</topology>
    </subcellularLocation>
</comment>
<dbReference type="GO" id="GO:0005886">
    <property type="term" value="C:plasma membrane"/>
    <property type="evidence" value="ECO:0007669"/>
    <property type="project" value="UniProtKB-SubCell"/>
</dbReference>
<comment type="similarity">
    <text evidence="2">Belongs to the DoxX family.</text>
</comment>
<dbReference type="PANTHER" id="PTHR33452">
    <property type="entry name" value="OXIDOREDUCTASE CATD-RELATED"/>
    <property type="match status" value="1"/>
</dbReference>
<evidence type="ECO:0000256" key="2">
    <source>
        <dbReference type="ARBA" id="ARBA00006679"/>
    </source>
</evidence>
<dbReference type="EMBL" id="CP042433">
    <property type="protein sequence ID" value="QEC54656.1"/>
    <property type="molecule type" value="Genomic_DNA"/>
</dbReference>
<evidence type="ECO:0000256" key="7">
    <source>
        <dbReference type="SAM" id="Phobius"/>
    </source>
</evidence>